<dbReference type="EMBL" id="LN609529">
    <property type="protein sequence ID" value="CEF69948.1"/>
    <property type="molecule type" value="Genomic_DNA"/>
</dbReference>
<dbReference type="Proteomes" id="UP000035682">
    <property type="component" value="Unplaced"/>
</dbReference>
<keyword evidence="1" id="KW-0012">Acyltransferase</keyword>
<accession>A0A090LJQ5</accession>
<evidence type="ECO:0000313" key="2">
    <source>
        <dbReference type="Proteomes" id="UP000035682"/>
    </source>
</evidence>
<keyword evidence="1" id="KW-0808">Transferase</keyword>
<dbReference type="GO" id="GO:0008080">
    <property type="term" value="F:N-acetyltransferase activity"/>
    <property type="evidence" value="ECO:0007669"/>
    <property type="project" value="TreeGrafter"/>
</dbReference>
<dbReference type="OrthoDB" id="410198at2759"/>
<evidence type="ECO:0000313" key="4">
    <source>
        <dbReference type="WormBase" id="SRAE_2000459400"/>
    </source>
</evidence>
<dbReference type="InterPro" id="IPR016181">
    <property type="entry name" value="Acyl_CoA_acyltransferase"/>
</dbReference>
<evidence type="ECO:0000313" key="3">
    <source>
        <dbReference type="WBParaSite" id="SRAE_2000459400.1"/>
    </source>
</evidence>
<dbReference type="CTD" id="36382319"/>
<reference evidence="1 2" key="1">
    <citation type="submission" date="2014-09" db="EMBL/GenBank/DDBJ databases">
        <authorList>
            <person name="Martin A.A."/>
        </authorList>
    </citation>
    <scope>NUCLEOTIDE SEQUENCE</scope>
    <source>
        <strain evidence="2">ED321</strain>
        <strain evidence="1">ED321 Heterogonic</strain>
    </source>
</reference>
<dbReference type="PANTHER" id="PTHR20905:SF30">
    <property type="entry name" value="N-ACETYLTRANSFERASE DOMAIN-CONTAINING PROTEIN"/>
    <property type="match status" value="1"/>
</dbReference>
<protein>
    <submittedName>
        <fullName evidence="1 3">Acyl-CoA N-acyltransferase domain-containing protein</fullName>
    </submittedName>
</protein>
<evidence type="ECO:0000313" key="1">
    <source>
        <dbReference type="EMBL" id="CEF69948.1"/>
    </source>
</evidence>
<dbReference type="AlphaFoldDB" id="A0A090LJQ5"/>
<dbReference type="SUPFAM" id="SSF55729">
    <property type="entry name" value="Acyl-CoA N-acyltransferases (Nat)"/>
    <property type="match status" value="1"/>
</dbReference>
<dbReference type="GeneID" id="36382319"/>
<name>A0A090LJQ5_STRRB</name>
<dbReference type="Gene3D" id="3.40.630.30">
    <property type="match status" value="1"/>
</dbReference>
<dbReference type="WormBase" id="SRAE_2000459400">
    <property type="protein sequence ID" value="SRP09759"/>
    <property type="gene ID" value="WBGene00264826"/>
</dbReference>
<keyword evidence="2" id="KW-1185">Reference proteome</keyword>
<organism evidence="1">
    <name type="scientific">Strongyloides ratti</name>
    <name type="common">Parasitic roundworm</name>
    <dbReference type="NCBI Taxonomy" id="34506"/>
    <lineage>
        <taxon>Eukaryota</taxon>
        <taxon>Metazoa</taxon>
        <taxon>Ecdysozoa</taxon>
        <taxon>Nematoda</taxon>
        <taxon>Chromadorea</taxon>
        <taxon>Rhabditida</taxon>
        <taxon>Tylenchina</taxon>
        <taxon>Panagrolaimomorpha</taxon>
        <taxon>Strongyloidoidea</taxon>
        <taxon>Strongyloididae</taxon>
        <taxon>Strongyloides</taxon>
    </lineage>
</organism>
<gene>
    <name evidence="1 3 4" type="ORF">SRAE_2000459400</name>
</gene>
<sequence>MFRIFINSTISTRFCCTNFSKFNIRFTTPNDREKLEILLKRGFHEDENLIKMLDLSYEETKPLYDKILSNNFTINNSLCAVNKDNDEICATIIFKLLTREDESNNYVDKKEEQHLKNIIDNNEKLKKCFKIQEECCKDVWKVFPSDIKAVWKTFMLAVLPEYRKMKIASLIMKSREKLCPERFPNLYGDIADCTTLTSVKIQNNCGYKNYSKVPYSYIGLPPAPDGSDCVIGNYKIFPHYYEKK</sequence>
<dbReference type="RefSeq" id="XP_024509147.1">
    <property type="nucleotide sequence ID" value="XM_024643482.1"/>
</dbReference>
<reference evidence="3" key="2">
    <citation type="submission" date="2020-12" db="UniProtKB">
        <authorList>
            <consortium name="WormBaseParasite"/>
        </authorList>
    </citation>
    <scope>IDENTIFICATION</scope>
</reference>
<dbReference type="WBParaSite" id="SRAE_2000459400.1">
    <property type="protein sequence ID" value="SRAE_2000459400.1"/>
    <property type="gene ID" value="WBGene00264826"/>
</dbReference>
<dbReference type="PANTHER" id="PTHR20905">
    <property type="entry name" value="N-ACETYLTRANSFERASE-RELATED"/>
    <property type="match status" value="1"/>
</dbReference>
<proteinExistence type="predicted"/>